<sequence>VHVLQVPVGTVEAQLARFNQNPNVLYAEPDINHIVQYVPNEGLGGSIYASDYFSEQWALNNTGQVHSTVVNDPLFGPYLDEASGLPGADINAPEAWDMTKGSSAVKIAILDSGIDCRMAGDSVSSIEFGNGKCVEQQKFVTDYQSDTLEDVVG</sequence>
<gene>
    <name evidence="1" type="ORF">HKB35_29405</name>
</gene>
<accession>A0A7Y0N3T0</accession>
<proteinExistence type="predicted"/>
<dbReference type="Gene3D" id="3.40.50.200">
    <property type="entry name" value="Peptidase S8/S53 domain"/>
    <property type="match status" value="1"/>
</dbReference>
<dbReference type="GO" id="GO:0006508">
    <property type="term" value="P:proteolysis"/>
    <property type="evidence" value="ECO:0007669"/>
    <property type="project" value="UniProtKB-KW"/>
</dbReference>
<keyword evidence="1" id="KW-0645">Protease</keyword>
<feature type="non-terminal residue" evidence="1">
    <location>
        <position position="1"/>
    </location>
</feature>
<dbReference type="EMBL" id="JABCMA010000992">
    <property type="protein sequence ID" value="NMR77699.1"/>
    <property type="molecule type" value="Genomic_DNA"/>
</dbReference>
<feature type="non-terminal residue" evidence="1">
    <location>
        <position position="153"/>
    </location>
</feature>
<reference evidence="1 2" key="1">
    <citation type="submission" date="2020-04" db="EMBL/GenBank/DDBJ databases">
        <title>Whole-genome sequencing of Vibrio spp. from China reveals different genetic environments of blaCTX-M-14 among diverse lineages.</title>
        <authorList>
            <person name="Zheng Z."/>
            <person name="Ye L."/>
            <person name="Chen S."/>
        </authorList>
    </citation>
    <scope>NUCLEOTIDE SEQUENCE [LARGE SCALE GENOMIC DNA]</scope>
    <source>
        <strain evidence="1 2">Vb1636</strain>
    </source>
</reference>
<comment type="caution">
    <text evidence="1">The sequence shown here is derived from an EMBL/GenBank/DDBJ whole genome shotgun (WGS) entry which is preliminary data.</text>
</comment>
<name>A0A7Y0N3T0_VIBAL</name>
<dbReference type="AlphaFoldDB" id="A0A7Y0N3T0"/>
<evidence type="ECO:0000313" key="1">
    <source>
        <dbReference type="EMBL" id="NMR77699.1"/>
    </source>
</evidence>
<protein>
    <submittedName>
        <fullName evidence="1">Serine protease</fullName>
    </submittedName>
</protein>
<organism evidence="1 2">
    <name type="scientific">Vibrio alginolyticus</name>
    <dbReference type="NCBI Taxonomy" id="663"/>
    <lineage>
        <taxon>Bacteria</taxon>
        <taxon>Pseudomonadati</taxon>
        <taxon>Pseudomonadota</taxon>
        <taxon>Gammaproteobacteria</taxon>
        <taxon>Vibrionales</taxon>
        <taxon>Vibrionaceae</taxon>
        <taxon>Vibrio</taxon>
    </lineage>
</organism>
<keyword evidence="1" id="KW-0378">Hydrolase</keyword>
<evidence type="ECO:0000313" key="2">
    <source>
        <dbReference type="Proteomes" id="UP000565155"/>
    </source>
</evidence>
<dbReference type="InterPro" id="IPR036852">
    <property type="entry name" value="Peptidase_S8/S53_dom_sf"/>
</dbReference>
<dbReference type="GO" id="GO:0004252">
    <property type="term" value="F:serine-type endopeptidase activity"/>
    <property type="evidence" value="ECO:0007669"/>
    <property type="project" value="InterPro"/>
</dbReference>
<dbReference type="SUPFAM" id="SSF52743">
    <property type="entry name" value="Subtilisin-like"/>
    <property type="match status" value="1"/>
</dbReference>
<dbReference type="Proteomes" id="UP000565155">
    <property type="component" value="Unassembled WGS sequence"/>
</dbReference>